<evidence type="ECO:0000256" key="1">
    <source>
        <dbReference type="ARBA" id="ARBA00004141"/>
    </source>
</evidence>
<evidence type="ECO:0000259" key="8">
    <source>
        <dbReference type="Pfam" id="PF16916"/>
    </source>
</evidence>
<proteinExistence type="predicted"/>
<dbReference type="SUPFAM" id="SSF161111">
    <property type="entry name" value="Cation efflux protein transmembrane domain-like"/>
    <property type="match status" value="1"/>
</dbReference>
<keyword evidence="10" id="KW-1185">Reference proteome</keyword>
<gene>
    <name evidence="9" type="ORF">MNEG_5193</name>
</gene>
<dbReference type="SUPFAM" id="SSF160240">
    <property type="entry name" value="Cation efflux protein cytoplasmic domain-like"/>
    <property type="match status" value="1"/>
</dbReference>
<reference evidence="9 10" key="1">
    <citation type="journal article" date="2013" name="BMC Genomics">
        <title>Reconstruction of the lipid metabolism for the microalga Monoraphidium neglectum from its genome sequence reveals characteristics suitable for biofuel production.</title>
        <authorList>
            <person name="Bogen C."/>
            <person name="Al-Dilaimi A."/>
            <person name="Albersmeier A."/>
            <person name="Wichmann J."/>
            <person name="Grundmann M."/>
            <person name="Rupp O."/>
            <person name="Lauersen K.J."/>
            <person name="Blifernez-Klassen O."/>
            <person name="Kalinowski J."/>
            <person name="Goesmann A."/>
            <person name="Mussgnug J.H."/>
            <person name="Kruse O."/>
        </authorList>
    </citation>
    <scope>NUCLEOTIDE SEQUENCE [LARGE SCALE GENOMIC DNA]</scope>
    <source>
        <strain evidence="9 10">SAG 48.87</strain>
    </source>
</reference>
<dbReference type="PANTHER" id="PTHR43840">
    <property type="entry name" value="MITOCHONDRIAL METAL TRANSPORTER 1-RELATED"/>
    <property type="match status" value="1"/>
</dbReference>
<feature type="domain" description="Cation efflux protein transmembrane" evidence="7">
    <location>
        <begin position="4"/>
        <end position="143"/>
    </location>
</feature>
<evidence type="ECO:0000256" key="5">
    <source>
        <dbReference type="ARBA" id="ARBA00023136"/>
    </source>
</evidence>
<dbReference type="GeneID" id="25738070"/>
<feature type="transmembrane region" description="Helical" evidence="6">
    <location>
        <begin position="94"/>
        <end position="113"/>
    </location>
</feature>
<dbReference type="GO" id="GO:0008324">
    <property type="term" value="F:monoatomic cation transmembrane transporter activity"/>
    <property type="evidence" value="ECO:0007669"/>
    <property type="project" value="InterPro"/>
</dbReference>
<evidence type="ECO:0000256" key="4">
    <source>
        <dbReference type="ARBA" id="ARBA00022989"/>
    </source>
</evidence>
<feature type="transmembrane region" description="Helical" evidence="6">
    <location>
        <begin position="53"/>
        <end position="73"/>
    </location>
</feature>
<keyword evidence="2" id="KW-0813">Transport</keyword>
<evidence type="ECO:0000313" key="10">
    <source>
        <dbReference type="Proteomes" id="UP000054498"/>
    </source>
</evidence>
<evidence type="ECO:0000313" key="9">
    <source>
        <dbReference type="EMBL" id="KIZ02766.1"/>
    </source>
</evidence>
<dbReference type="EMBL" id="KK100980">
    <property type="protein sequence ID" value="KIZ02766.1"/>
    <property type="molecule type" value="Genomic_DNA"/>
</dbReference>
<dbReference type="InterPro" id="IPR058533">
    <property type="entry name" value="Cation_efflux_TM"/>
</dbReference>
<dbReference type="InterPro" id="IPR036837">
    <property type="entry name" value="Cation_efflux_CTD_sf"/>
</dbReference>
<dbReference type="Gene3D" id="1.20.1510.10">
    <property type="entry name" value="Cation efflux protein transmembrane domain"/>
    <property type="match status" value="1"/>
</dbReference>
<dbReference type="InterPro" id="IPR027469">
    <property type="entry name" value="Cation_efflux_TMD_sf"/>
</dbReference>
<keyword evidence="4 6" id="KW-1133">Transmembrane helix</keyword>
<dbReference type="GO" id="GO:0016020">
    <property type="term" value="C:membrane"/>
    <property type="evidence" value="ECO:0007669"/>
    <property type="project" value="UniProtKB-SubCell"/>
</dbReference>
<dbReference type="KEGG" id="mng:MNEG_5193"/>
<dbReference type="InterPro" id="IPR027470">
    <property type="entry name" value="Cation_efflux_CTD"/>
</dbReference>
<evidence type="ECO:0000259" key="7">
    <source>
        <dbReference type="Pfam" id="PF01545"/>
    </source>
</evidence>
<dbReference type="OrthoDB" id="78296at2759"/>
<dbReference type="STRING" id="145388.A0A0D2NB99"/>
<feature type="transmembrane region" description="Helical" evidence="6">
    <location>
        <begin position="20"/>
        <end position="41"/>
    </location>
</feature>
<keyword evidence="5 6" id="KW-0472">Membrane</keyword>
<dbReference type="PANTHER" id="PTHR43840:SF52">
    <property type="entry name" value="CATION EFFLUX FAMILY PROTEIN"/>
    <property type="match status" value="1"/>
</dbReference>
<dbReference type="Pfam" id="PF01545">
    <property type="entry name" value="Cation_efflux"/>
    <property type="match status" value="1"/>
</dbReference>
<sequence>MNRADPLFPVGQARLEALGVLACACIMAVVAESVAATYRGLAHGEIPVLDLGLVMYVVLGSATAAKLVCLVVCNALKSKSDSMVALAEDHLNDIMSNLAALAGAAATTLVVGGWWIDPVVAMAISVWICWRWFNIARMQVHKLVGRGAPVEFIEQLKALADQHHENLTVDVVRAYHFGTRYLVEMEVVLPADWTLKQSHDVAMLLQHKVLRGDGAATVVRAAQRAAGTCDLR</sequence>
<dbReference type="RefSeq" id="XP_013901785.1">
    <property type="nucleotide sequence ID" value="XM_014046331.1"/>
</dbReference>
<dbReference type="Pfam" id="PF16916">
    <property type="entry name" value="ZT_dimer"/>
    <property type="match status" value="1"/>
</dbReference>
<protein>
    <submittedName>
        <fullName evidence="9">Uncharacterized protein</fullName>
    </submittedName>
</protein>
<dbReference type="Proteomes" id="UP000054498">
    <property type="component" value="Unassembled WGS sequence"/>
</dbReference>
<evidence type="ECO:0000256" key="2">
    <source>
        <dbReference type="ARBA" id="ARBA00022448"/>
    </source>
</evidence>
<accession>A0A0D2NB99</accession>
<name>A0A0D2NB99_9CHLO</name>
<dbReference type="AlphaFoldDB" id="A0A0D2NB99"/>
<organism evidence="9 10">
    <name type="scientific">Monoraphidium neglectum</name>
    <dbReference type="NCBI Taxonomy" id="145388"/>
    <lineage>
        <taxon>Eukaryota</taxon>
        <taxon>Viridiplantae</taxon>
        <taxon>Chlorophyta</taxon>
        <taxon>core chlorophytes</taxon>
        <taxon>Chlorophyceae</taxon>
        <taxon>CS clade</taxon>
        <taxon>Sphaeropleales</taxon>
        <taxon>Selenastraceae</taxon>
        <taxon>Monoraphidium</taxon>
    </lineage>
</organism>
<dbReference type="InterPro" id="IPR050291">
    <property type="entry name" value="CDF_Transporter"/>
</dbReference>
<evidence type="ECO:0000256" key="3">
    <source>
        <dbReference type="ARBA" id="ARBA00022692"/>
    </source>
</evidence>
<dbReference type="Gene3D" id="3.30.70.1350">
    <property type="entry name" value="Cation efflux protein, cytoplasmic domain"/>
    <property type="match status" value="1"/>
</dbReference>
<evidence type="ECO:0000256" key="6">
    <source>
        <dbReference type="SAM" id="Phobius"/>
    </source>
</evidence>
<feature type="domain" description="Cation efflux protein cytoplasmic" evidence="8">
    <location>
        <begin position="150"/>
        <end position="210"/>
    </location>
</feature>
<comment type="subcellular location">
    <subcellularLocation>
        <location evidence="1">Membrane</location>
        <topology evidence="1">Multi-pass membrane protein</topology>
    </subcellularLocation>
</comment>
<keyword evidence="3 6" id="KW-0812">Transmembrane</keyword>